<keyword evidence="2" id="KW-1185">Reference proteome</keyword>
<dbReference type="AlphaFoldDB" id="A0AAV1IUF7"/>
<evidence type="ECO:0000313" key="1">
    <source>
        <dbReference type="EMBL" id="CAK1540326.1"/>
    </source>
</evidence>
<name>A0AAV1IUF7_9NEOP</name>
<protein>
    <submittedName>
        <fullName evidence="1">Uncharacterized protein</fullName>
    </submittedName>
</protein>
<dbReference type="Proteomes" id="UP001497472">
    <property type="component" value="Unassembled WGS sequence"/>
</dbReference>
<reference evidence="1 2" key="1">
    <citation type="submission" date="2023-11" db="EMBL/GenBank/DDBJ databases">
        <authorList>
            <person name="Okamura Y."/>
        </authorList>
    </citation>
    <scope>NUCLEOTIDE SEQUENCE [LARGE SCALE GENOMIC DNA]</scope>
</reference>
<dbReference type="EMBL" id="CAVLEF010000001">
    <property type="protein sequence ID" value="CAK1540326.1"/>
    <property type="molecule type" value="Genomic_DNA"/>
</dbReference>
<sequence>MRLNTKRSQFYSNTKKSLCGYSVDIRYRCDPLTVRSNNESLDRPGSVRYGVNCCHDLASNRQPHPHAGYNSAPVFMTARFDKLSSRIHDRVSDIYLGYNSSNICNIITNIKQCGYNVLRYYRLDSDS</sequence>
<comment type="caution">
    <text evidence="1">The sequence shown here is derived from an EMBL/GenBank/DDBJ whole genome shotgun (WGS) entry which is preliminary data.</text>
</comment>
<proteinExistence type="predicted"/>
<evidence type="ECO:0000313" key="2">
    <source>
        <dbReference type="Proteomes" id="UP001497472"/>
    </source>
</evidence>
<gene>
    <name evidence="1" type="ORF">LNINA_LOCUS387</name>
</gene>
<accession>A0AAV1IUF7</accession>
<organism evidence="1 2">
    <name type="scientific">Leptosia nina</name>
    <dbReference type="NCBI Taxonomy" id="320188"/>
    <lineage>
        <taxon>Eukaryota</taxon>
        <taxon>Metazoa</taxon>
        <taxon>Ecdysozoa</taxon>
        <taxon>Arthropoda</taxon>
        <taxon>Hexapoda</taxon>
        <taxon>Insecta</taxon>
        <taxon>Pterygota</taxon>
        <taxon>Neoptera</taxon>
        <taxon>Endopterygota</taxon>
        <taxon>Lepidoptera</taxon>
        <taxon>Glossata</taxon>
        <taxon>Ditrysia</taxon>
        <taxon>Papilionoidea</taxon>
        <taxon>Pieridae</taxon>
        <taxon>Pierinae</taxon>
        <taxon>Leptosia</taxon>
    </lineage>
</organism>